<feature type="domain" description="Ig-like" evidence="7">
    <location>
        <begin position="321"/>
        <end position="407"/>
    </location>
</feature>
<dbReference type="FunFam" id="2.60.40.10:FF:000244">
    <property type="entry name" value="carcinoembryonic antigen-related cell adhesion molecule 16"/>
    <property type="match status" value="2"/>
</dbReference>
<keyword evidence="2" id="KW-0325">Glycoprotein</keyword>
<dbReference type="Pfam" id="PF13895">
    <property type="entry name" value="Ig_2"/>
    <property type="match status" value="1"/>
</dbReference>
<dbReference type="AGR" id="MGI:3645761"/>
<dbReference type="CDD" id="cd05774">
    <property type="entry name" value="IgV_CEACAM_D1"/>
    <property type="match status" value="1"/>
</dbReference>
<dbReference type="Ensembl" id="ENSMUST00000164057.9">
    <property type="protein sequence ID" value="ENSMUSP00000159930.1"/>
    <property type="gene ID" value="ENSMUSG00000011350.17"/>
</dbReference>
<dbReference type="GeneTree" id="ENSGT01100000263479"/>
<dbReference type="InterPro" id="IPR050831">
    <property type="entry name" value="CEA_cell_adhesion"/>
</dbReference>
<reference evidence="8" key="4">
    <citation type="submission" date="2025-09" db="UniProtKB">
        <authorList>
            <consortium name="Ensembl"/>
        </authorList>
    </citation>
    <scope>IDENTIFICATION</scope>
    <source>
        <strain evidence="8">C57BL/6J</strain>
    </source>
</reference>
<comment type="similarity">
    <text evidence="4">Belongs to the immunoglobulin superfamily. CEA family.</text>
</comment>
<feature type="transmembrane region" description="Helical" evidence="5">
    <location>
        <begin position="421"/>
        <end position="446"/>
    </location>
</feature>
<reference evidence="8" key="3">
    <citation type="submission" date="2025-08" db="UniProtKB">
        <authorList>
            <consortium name="Ensembl"/>
        </authorList>
    </citation>
    <scope>IDENTIFICATION</scope>
    <source>
        <strain evidence="8">C57BL/6J</strain>
    </source>
</reference>
<dbReference type="PANTHER" id="PTHR44427:SF1">
    <property type="entry name" value="CARCINOEMBRYONIC ANTIGEN-RELATED CELL ADHESION MOLECULE 1"/>
    <property type="match status" value="1"/>
</dbReference>
<evidence type="ECO:0000256" key="3">
    <source>
        <dbReference type="ARBA" id="ARBA00023319"/>
    </source>
</evidence>
<accession>A0AAA9WW42</accession>
<dbReference type="Gene3D" id="2.60.40.10">
    <property type="entry name" value="Immunoglobulins"/>
    <property type="match status" value="4"/>
</dbReference>
<keyword evidence="5" id="KW-1133">Transmembrane helix</keyword>
<feature type="domain" description="Ig-like" evidence="7">
    <location>
        <begin position="145"/>
        <end position="230"/>
    </location>
</feature>
<gene>
    <name evidence="8 9" type="primary">Gm5893</name>
</gene>
<name>A0AAA9WW42_MOUSE</name>
<proteinExistence type="inferred from homology"/>
<dbReference type="Pfam" id="PF07686">
    <property type="entry name" value="V-set"/>
    <property type="match status" value="1"/>
</dbReference>
<evidence type="ECO:0000313" key="8">
    <source>
        <dbReference type="Ensembl" id="ENSMUSP00000159930.1"/>
    </source>
</evidence>
<dbReference type="SMART" id="SM00409">
    <property type="entry name" value="IG"/>
    <property type="match status" value="4"/>
</dbReference>
<feature type="signal peptide" evidence="6">
    <location>
        <begin position="1"/>
        <end position="33"/>
    </location>
</feature>
<evidence type="ECO:0000256" key="4">
    <source>
        <dbReference type="ARBA" id="ARBA00038222"/>
    </source>
</evidence>
<dbReference type="InterPro" id="IPR013106">
    <property type="entry name" value="Ig_V-set"/>
</dbReference>
<evidence type="ECO:0000256" key="6">
    <source>
        <dbReference type="SAM" id="SignalP"/>
    </source>
</evidence>
<dbReference type="Proteomes" id="UP000000589">
    <property type="component" value="Chromosome 7"/>
</dbReference>
<dbReference type="PANTHER" id="PTHR44427">
    <property type="entry name" value="CARCINOEMBRYONIC ANTIGEN-RELATED CELL ADHESION MOLECULE 19"/>
    <property type="match status" value="1"/>
</dbReference>
<keyword evidence="5" id="KW-0472">Membrane</keyword>
<dbReference type="AlphaFoldDB" id="A0AAA9WW42"/>
<evidence type="ECO:0000259" key="7">
    <source>
        <dbReference type="PROSITE" id="PS50835"/>
    </source>
</evidence>
<protein>
    <submittedName>
        <fullName evidence="8">Predicted gene 5893</fullName>
    </submittedName>
</protein>
<dbReference type="InterPro" id="IPR007110">
    <property type="entry name" value="Ig-like_dom"/>
</dbReference>
<feature type="domain" description="Ig-like" evidence="7">
    <location>
        <begin position="235"/>
        <end position="315"/>
    </location>
</feature>
<dbReference type="MGI" id="MGI:3645761">
    <property type="gene designation" value="Gm5893"/>
</dbReference>
<dbReference type="InterPro" id="IPR003598">
    <property type="entry name" value="Ig_sub2"/>
</dbReference>
<keyword evidence="3" id="KW-0393">Immunoglobulin domain</keyword>
<dbReference type="InterPro" id="IPR003599">
    <property type="entry name" value="Ig_sub"/>
</dbReference>
<dbReference type="Pfam" id="PF13927">
    <property type="entry name" value="Ig_3"/>
    <property type="match status" value="2"/>
</dbReference>
<evidence type="ECO:0000313" key="9">
    <source>
        <dbReference type="MGI" id="MGI:3645761"/>
    </source>
</evidence>
<keyword evidence="10" id="KW-1185">Reference proteome</keyword>
<organism evidence="8 10">
    <name type="scientific">Mus musculus</name>
    <name type="common">Mouse</name>
    <dbReference type="NCBI Taxonomy" id="10090"/>
    <lineage>
        <taxon>Eukaryota</taxon>
        <taxon>Metazoa</taxon>
        <taxon>Chordata</taxon>
        <taxon>Craniata</taxon>
        <taxon>Vertebrata</taxon>
        <taxon>Euteleostomi</taxon>
        <taxon>Mammalia</taxon>
        <taxon>Eutheria</taxon>
        <taxon>Euarchontoglires</taxon>
        <taxon>Glires</taxon>
        <taxon>Rodentia</taxon>
        <taxon>Myomorpha</taxon>
        <taxon>Muroidea</taxon>
        <taxon>Muridae</taxon>
        <taxon>Murinae</taxon>
        <taxon>Mus</taxon>
        <taxon>Mus</taxon>
    </lineage>
</organism>
<dbReference type="SMR" id="A0AAA9WW42"/>
<dbReference type="InterPro" id="IPR013783">
    <property type="entry name" value="Ig-like_fold"/>
</dbReference>
<sequence length="471" mass="53304">MEPPSALPPMCVPWQGLLFTASLLTIWNIPTSAKPTIESVPPAVLEGKNVLLLAHNLPDNLLAYHWFKGKRPIDNDLIIMYELKSQETKQGTLYSGRETLYPNGSLMLQNVTLKQSGIYSLNIHSADDQKSLFVEVFVYPLLSKPSITSNRTTAVEGQDTVELTCEPPFQKTTYLWHLNGKKLHIGDRVVLSRGNATLTLFKVSRHFRGHYECEAKNPLSAFHSDPFTLDVFYGPDTPEIFPPNKYFEEGKSMWISCQTVSHPKAHYSWNINGKPWNSRQEISIYQVGIRNNGLYTCLVNNPATGRNNSKDKEVIIVEKLPKPHIQVKNETVLERHFVDLTCVLENTGVSIGWIFNNQKLKATDRVSFSWNNRRLTIDPVTKEDAGAYQCEVSNPLNTRQSDPVKLAVLYQPSKNFLLSPLIVASLAAEVLAGLAILGSLVYLVFLKKFDNRESRKRIHGEEQKNWTRAKE</sequence>
<dbReference type="SMART" id="SM00408">
    <property type="entry name" value="IGc2"/>
    <property type="match status" value="3"/>
</dbReference>
<dbReference type="PROSITE" id="PS50835">
    <property type="entry name" value="IG_LIKE"/>
    <property type="match status" value="3"/>
</dbReference>
<dbReference type="SUPFAM" id="SSF48726">
    <property type="entry name" value="Immunoglobulin"/>
    <property type="match status" value="4"/>
</dbReference>
<evidence type="ECO:0000256" key="2">
    <source>
        <dbReference type="ARBA" id="ARBA00023180"/>
    </source>
</evidence>
<feature type="chain" id="PRO_5042013613" evidence="6">
    <location>
        <begin position="34"/>
        <end position="471"/>
    </location>
</feature>
<dbReference type="InterPro" id="IPR036179">
    <property type="entry name" value="Ig-like_dom_sf"/>
</dbReference>
<keyword evidence="5" id="KW-0812">Transmembrane</keyword>
<evidence type="ECO:0000256" key="5">
    <source>
        <dbReference type="SAM" id="Phobius"/>
    </source>
</evidence>
<reference evidence="8 10" key="2">
    <citation type="journal article" date="2011" name="PLoS Biol.">
        <title>Modernizing reference genome assemblies.</title>
        <authorList>
            <person name="Church D.M."/>
            <person name="Schneider V.A."/>
            <person name="Graves T."/>
            <person name="Auger K."/>
            <person name="Cunningham F."/>
            <person name="Bouk N."/>
            <person name="Chen H.C."/>
            <person name="Agarwala R."/>
            <person name="McLaren W.M."/>
            <person name="Ritchie G.R."/>
            <person name="Albracht D."/>
            <person name="Kremitzki M."/>
            <person name="Rock S."/>
            <person name="Kotkiewicz H."/>
            <person name="Kremitzki C."/>
            <person name="Wollam A."/>
            <person name="Trani L."/>
            <person name="Fulton L."/>
            <person name="Fulton R."/>
            <person name="Matthews L."/>
            <person name="Whitehead S."/>
            <person name="Chow W."/>
            <person name="Torrance J."/>
            <person name="Dunn M."/>
            <person name="Harden G."/>
            <person name="Threadgold G."/>
            <person name="Wood J."/>
            <person name="Collins J."/>
            <person name="Heath P."/>
            <person name="Griffiths G."/>
            <person name="Pelan S."/>
            <person name="Grafham D."/>
            <person name="Eichler E.E."/>
            <person name="Weinstock G."/>
            <person name="Mardis E.R."/>
            <person name="Wilson R.K."/>
            <person name="Howe K."/>
            <person name="Flicek P."/>
            <person name="Hubbard T."/>
        </authorList>
    </citation>
    <scope>NUCLEOTIDE SEQUENCE [LARGE SCALE GENOMIC DNA]</scope>
    <source>
        <strain evidence="8 10">C57BL/6J</strain>
    </source>
</reference>
<evidence type="ECO:0000256" key="1">
    <source>
        <dbReference type="ARBA" id="ARBA00022729"/>
    </source>
</evidence>
<evidence type="ECO:0000313" key="10">
    <source>
        <dbReference type="Proteomes" id="UP000000589"/>
    </source>
</evidence>
<keyword evidence="1 6" id="KW-0732">Signal</keyword>
<reference evidence="8 10" key="1">
    <citation type="journal article" date="2009" name="PLoS Biol.">
        <title>Lineage-specific biology revealed by a finished genome assembly of the mouse.</title>
        <authorList>
            <consortium name="Mouse Genome Sequencing Consortium"/>
            <person name="Church D.M."/>
            <person name="Goodstadt L."/>
            <person name="Hillier L.W."/>
            <person name="Zody M.C."/>
            <person name="Goldstein S."/>
            <person name="She X."/>
            <person name="Bult C.J."/>
            <person name="Agarwala R."/>
            <person name="Cherry J.L."/>
            <person name="DiCuccio M."/>
            <person name="Hlavina W."/>
            <person name="Kapustin Y."/>
            <person name="Meric P."/>
            <person name="Maglott D."/>
            <person name="Birtle Z."/>
            <person name="Marques A.C."/>
            <person name="Graves T."/>
            <person name="Zhou S."/>
            <person name="Teague B."/>
            <person name="Potamousis K."/>
            <person name="Churas C."/>
            <person name="Place M."/>
            <person name="Herschleb J."/>
            <person name="Runnheim R."/>
            <person name="Forrest D."/>
            <person name="Amos-Landgraf J."/>
            <person name="Schwartz D.C."/>
            <person name="Cheng Z."/>
            <person name="Lindblad-Toh K."/>
            <person name="Eichler E.E."/>
            <person name="Ponting C.P."/>
        </authorList>
    </citation>
    <scope>NUCLEOTIDE SEQUENCE [LARGE SCALE GENOMIC DNA]</scope>
    <source>
        <strain evidence="8 10">C57BL/6J</strain>
    </source>
</reference>